<evidence type="ECO:0000256" key="1">
    <source>
        <dbReference type="ARBA" id="ARBA00004141"/>
    </source>
</evidence>
<dbReference type="GeneID" id="28993606"/>
<dbReference type="OrthoDB" id="860at2759"/>
<gene>
    <name evidence="7" type="ORF">PHYBLDRAFT_151538</name>
</gene>
<comment type="similarity">
    <text evidence="2 6">Belongs to the peroxisomal membrane protein PXMP2/4 family.</text>
</comment>
<evidence type="ECO:0000256" key="2">
    <source>
        <dbReference type="ARBA" id="ARBA00006824"/>
    </source>
</evidence>
<dbReference type="PANTHER" id="PTHR11266">
    <property type="entry name" value="PEROXISOMAL MEMBRANE PROTEIN 2, PXMP2 MPV17"/>
    <property type="match status" value="1"/>
</dbReference>
<feature type="transmembrane region" description="Helical" evidence="6">
    <location>
        <begin position="93"/>
        <end position="117"/>
    </location>
</feature>
<name>A0A162NA77_PHYB8</name>
<proteinExistence type="inferred from homology"/>
<dbReference type="AlphaFoldDB" id="A0A162NA77"/>
<keyword evidence="4 6" id="KW-1133">Transmembrane helix</keyword>
<reference evidence="8" key="1">
    <citation type="submission" date="2015-06" db="EMBL/GenBank/DDBJ databases">
        <title>Expansion of signal transduction pathways in fungi by whole-genome duplication.</title>
        <authorList>
            <consortium name="DOE Joint Genome Institute"/>
            <person name="Corrochano L.M."/>
            <person name="Kuo A."/>
            <person name="Marcet-Houben M."/>
            <person name="Polaino S."/>
            <person name="Salamov A."/>
            <person name="Villalobos J.M."/>
            <person name="Alvarez M.I."/>
            <person name="Avalos J."/>
            <person name="Benito E.P."/>
            <person name="Benoit I."/>
            <person name="Burger G."/>
            <person name="Camino L.P."/>
            <person name="Canovas D."/>
            <person name="Cerda-Olmedo E."/>
            <person name="Cheng J.-F."/>
            <person name="Dominguez A."/>
            <person name="Elias M."/>
            <person name="Eslava A.P."/>
            <person name="Glaser F."/>
            <person name="Grimwood J."/>
            <person name="Gutierrez G."/>
            <person name="Heitman J."/>
            <person name="Henrissat B."/>
            <person name="Iturriaga E.A."/>
            <person name="Lang B.F."/>
            <person name="Lavin J.L."/>
            <person name="Lee S."/>
            <person name="Li W."/>
            <person name="Lindquist E."/>
            <person name="Lopez-Garcia S."/>
            <person name="Luque E.M."/>
            <person name="Marcos A.T."/>
            <person name="Martin J."/>
            <person name="McCluskey K."/>
            <person name="Medina H.R."/>
            <person name="Miralles-Duran A."/>
            <person name="Miyazaki A."/>
            <person name="Munoz-Torres E."/>
            <person name="Oguiza J.A."/>
            <person name="Ohm R."/>
            <person name="Olmedo M."/>
            <person name="Orejas M."/>
            <person name="Ortiz-Castellanos L."/>
            <person name="Pisabarro A.G."/>
            <person name="Rodriguez-Romero J."/>
            <person name="Ruiz-Herrera J."/>
            <person name="Ruiz-Vazquez R."/>
            <person name="Sanz C."/>
            <person name="Schackwitz W."/>
            <person name="Schmutz J."/>
            <person name="Shahriari M."/>
            <person name="Shelest E."/>
            <person name="Silva-Franco F."/>
            <person name="Soanes D."/>
            <person name="Syed K."/>
            <person name="Tagua V.G."/>
            <person name="Talbot N.J."/>
            <person name="Thon M."/>
            <person name="De vries R.P."/>
            <person name="Wiebenga A."/>
            <person name="Yadav J.S."/>
            <person name="Braun E.L."/>
            <person name="Baker S."/>
            <person name="Garre V."/>
            <person name="Horwitz B."/>
            <person name="Torres-Martinez S."/>
            <person name="Idnurm A."/>
            <person name="Herrera-Estrella A."/>
            <person name="Gabaldon T."/>
            <person name="Grigoriev I.V."/>
        </authorList>
    </citation>
    <scope>NUCLEOTIDE SEQUENCE [LARGE SCALE GENOMIC DNA]</scope>
    <source>
        <strain evidence="8">NRRL 1555(-)</strain>
    </source>
</reference>
<evidence type="ECO:0000313" key="8">
    <source>
        <dbReference type="Proteomes" id="UP000077315"/>
    </source>
</evidence>
<dbReference type="RefSeq" id="XP_018285324.1">
    <property type="nucleotide sequence ID" value="XM_018432700.1"/>
</dbReference>
<dbReference type="InterPro" id="IPR007248">
    <property type="entry name" value="Mpv17_PMP22"/>
</dbReference>
<dbReference type="PANTHER" id="PTHR11266:SF93">
    <property type="entry name" value="INTEGRAL MEMBRANE PROTEIN 25D9-6"/>
    <property type="match status" value="1"/>
</dbReference>
<keyword evidence="3 6" id="KW-0812">Transmembrane</keyword>
<evidence type="ECO:0000256" key="5">
    <source>
        <dbReference type="ARBA" id="ARBA00023136"/>
    </source>
</evidence>
<organism evidence="7 8">
    <name type="scientific">Phycomyces blakesleeanus (strain ATCC 8743b / DSM 1359 / FGSC 10004 / NBRC 33097 / NRRL 1555)</name>
    <dbReference type="NCBI Taxonomy" id="763407"/>
    <lineage>
        <taxon>Eukaryota</taxon>
        <taxon>Fungi</taxon>
        <taxon>Fungi incertae sedis</taxon>
        <taxon>Mucoromycota</taxon>
        <taxon>Mucoromycotina</taxon>
        <taxon>Mucoromycetes</taxon>
        <taxon>Mucorales</taxon>
        <taxon>Phycomycetaceae</taxon>
        <taxon>Phycomyces</taxon>
    </lineage>
</organism>
<evidence type="ECO:0000256" key="6">
    <source>
        <dbReference type="RuleBase" id="RU363053"/>
    </source>
</evidence>
<keyword evidence="5 6" id="KW-0472">Membrane</keyword>
<keyword evidence="8" id="KW-1185">Reference proteome</keyword>
<accession>A0A162NA77</accession>
<comment type="subcellular location">
    <subcellularLocation>
        <location evidence="1">Membrane</location>
        <topology evidence="1">Multi-pass membrane protein</topology>
    </subcellularLocation>
</comment>
<evidence type="ECO:0000256" key="4">
    <source>
        <dbReference type="ARBA" id="ARBA00022989"/>
    </source>
</evidence>
<evidence type="ECO:0000313" key="7">
    <source>
        <dbReference type="EMBL" id="OAD67284.1"/>
    </source>
</evidence>
<dbReference type="VEuPathDB" id="FungiDB:PHYBLDRAFT_151538"/>
<evidence type="ECO:0000256" key="3">
    <source>
        <dbReference type="ARBA" id="ARBA00022692"/>
    </source>
</evidence>
<dbReference type="STRING" id="763407.A0A162NA77"/>
<protein>
    <recommendedName>
        <fullName evidence="9">Integral membrane protein</fullName>
    </recommendedName>
</protein>
<dbReference type="InParanoid" id="A0A162NA77"/>
<dbReference type="Pfam" id="PF04117">
    <property type="entry name" value="Mpv17_PMP22"/>
    <property type="match status" value="1"/>
</dbReference>
<dbReference type="GO" id="GO:0005778">
    <property type="term" value="C:peroxisomal membrane"/>
    <property type="evidence" value="ECO:0007669"/>
    <property type="project" value="TreeGrafter"/>
</dbReference>
<dbReference type="Proteomes" id="UP000077315">
    <property type="component" value="Unassembled WGS sequence"/>
</dbReference>
<feature type="transmembrane region" description="Helical" evidence="6">
    <location>
        <begin position="54"/>
        <end position="73"/>
    </location>
</feature>
<evidence type="ECO:0008006" key="9">
    <source>
        <dbReference type="Google" id="ProtNLM"/>
    </source>
</evidence>
<sequence length="190" mass="20929">MTTSAPTRSFLVWYLTQLAANPLRVKAITSGVLSGAQEASAQKLSGAKKLDARVIQMAAYGLLISGPLNHILYEIMNKVFAGKEGPKVKLGQLLFSNLIISPIMNTVYISAMTVLAGHNSLAHVKGAVRQGLFPMQKMSWIISPVVLIFAQKFLDQQIWVPFFNVVAFIFGTYINTMMKRKRLAAEAKKD</sequence>
<dbReference type="EMBL" id="KV441024">
    <property type="protein sequence ID" value="OAD67284.1"/>
    <property type="molecule type" value="Genomic_DNA"/>
</dbReference>
<feature type="transmembrane region" description="Helical" evidence="6">
    <location>
        <begin position="160"/>
        <end position="178"/>
    </location>
</feature>